<dbReference type="AlphaFoldDB" id="A0A1M7T964"/>
<proteinExistence type="predicted"/>
<dbReference type="EMBL" id="LT670849">
    <property type="protein sequence ID" value="SHN67280.1"/>
    <property type="molecule type" value="Genomic_DNA"/>
</dbReference>
<reference evidence="3" key="1">
    <citation type="submission" date="2016-11" db="EMBL/GenBank/DDBJ databases">
        <authorList>
            <person name="Varghese N."/>
            <person name="Submissions S."/>
        </authorList>
    </citation>
    <scope>NUCLEOTIDE SEQUENCE [LARGE SCALE GENOMIC DNA]</scope>
    <source>
        <strain evidence="3">GAS401</strain>
    </source>
</reference>
<evidence type="ECO:0000313" key="3">
    <source>
        <dbReference type="Proteomes" id="UP000184096"/>
    </source>
</evidence>
<dbReference type="Proteomes" id="UP000184096">
    <property type="component" value="Chromosome I"/>
</dbReference>
<name>A0A1M7T964_9BRAD</name>
<feature type="domain" description="Amidase" evidence="1">
    <location>
        <begin position="31"/>
        <end position="389"/>
    </location>
</feature>
<dbReference type="Pfam" id="PF01425">
    <property type="entry name" value="Amidase"/>
    <property type="match status" value="1"/>
</dbReference>
<dbReference type="InterPro" id="IPR023631">
    <property type="entry name" value="Amidase_dom"/>
</dbReference>
<protein>
    <submittedName>
        <fullName evidence="2">Aspartyl-tRNA(Asn)/glutamyl-tRNA(Gln) amidotransferase subunit A</fullName>
    </submittedName>
</protein>
<accession>A0A1M7T964</accession>
<keyword evidence="2" id="KW-0808">Transferase</keyword>
<dbReference type="SUPFAM" id="SSF75304">
    <property type="entry name" value="Amidase signature (AS) enzymes"/>
    <property type="match status" value="1"/>
</dbReference>
<keyword evidence="3" id="KW-1185">Reference proteome</keyword>
<dbReference type="Gene3D" id="3.90.1300.10">
    <property type="entry name" value="Amidase signature (AS) domain"/>
    <property type="match status" value="1"/>
</dbReference>
<organism evidence="2 3">
    <name type="scientific">Bradyrhizobium erythrophlei</name>
    <dbReference type="NCBI Taxonomy" id="1437360"/>
    <lineage>
        <taxon>Bacteria</taxon>
        <taxon>Pseudomonadati</taxon>
        <taxon>Pseudomonadota</taxon>
        <taxon>Alphaproteobacteria</taxon>
        <taxon>Hyphomicrobiales</taxon>
        <taxon>Nitrobacteraceae</taxon>
        <taxon>Bradyrhizobium</taxon>
    </lineage>
</organism>
<sequence>MAALEQCRRRLAHLGRVLHAVEHIYHAEPVREGPLAGLPYVAKDMFATGRSRPSWGCSAPQAPALPRASVIDRLDLAGASLIGASTMTELAYEPSGMARRRALNPWRFDAIPGGSSTGSAILVAAGCCFAALGSDTGGSVRIPAHCCGITALKPGHGKIPLDGAMALAPSLDTFGIFARSAADLALLWPVVSGDPVTNIENLPRAVLLRDAFEASDAEIAGVCRGAVSVLAEGGMRIEETDGFSEEADLHALTVLLAEAAREHRARADDPAIDAMLRKRISKGLVITDSELAAAIAARDALRDQFILCGLGEDQVAVLPVMPIRTPVVSEVDPASARFNPRVLYALSRFTRFVNYLGLPALAVPAGFDSTGMPVGLQLIGRPGSEGMLLQVAIGLQERTDWHGRVPTAVASDIAGEP</sequence>
<dbReference type="InterPro" id="IPR000120">
    <property type="entry name" value="Amidase"/>
</dbReference>
<dbReference type="PANTHER" id="PTHR11895:SF176">
    <property type="entry name" value="AMIDASE AMID-RELATED"/>
    <property type="match status" value="1"/>
</dbReference>
<gene>
    <name evidence="2" type="ORF">SAMN05444170_1153</name>
</gene>
<dbReference type="InterPro" id="IPR036928">
    <property type="entry name" value="AS_sf"/>
</dbReference>
<dbReference type="GO" id="GO:0016740">
    <property type="term" value="F:transferase activity"/>
    <property type="evidence" value="ECO:0007669"/>
    <property type="project" value="UniProtKB-KW"/>
</dbReference>
<evidence type="ECO:0000313" key="2">
    <source>
        <dbReference type="EMBL" id="SHN67280.1"/>
    </source>
</evidence>
<dbReference type="PANTHER" id="PTHR11895">
    <property type="entry name" value="TRANSAMIDASE"/>
    <property type="match status" value="1"/>
</dbReference>
<evidence type="ECO:0000259" key="1">
    <source>
        <dbReference type="Pfam" id="PF01425"/>
    </source>
</evidence>